<feature type="compositionally biased region" description="Low complexity" evidence="2">
    <location>
        <begin position="605"/>
        <end position="623"/>
    </location>
</feature>
<dbReference type="NCBIfam" id="NF038029">
    <property type="entry name" value="LP_plasma"/>
    <property type="match status" value="1"/>
</dbReference>
<name>A0A2S5RER6_9MOLU</name>
<gene>
    <name evidence="4" type="ORF">ELUCI_v1c00920</name>
</gene>
<evidence type="ECO:0000313" key="5">
    <source>
        <dbReference type="Proteomes" id="UP000237865"/>
    </source>
</evidence>
<feature type="chain" id="PRO_5015541191" description="Lipoprotein" evidence="3">
    <location>
        <begin position="20"/>
        <end position="623"/>
    </location>
</feature>
<feature type="signal peptide" evidence="3">
    <location>
        <begin position="1"/>
        <end position="19"/>
    </location>
</feature>
<comment type="caution">
    <text evidence="4">The sequence shown here is derived from an EMBL/GenBank/DDBJ whole genome shotgun (WGS) entry which is preliminary data.</text>
</comment>
<proteinExistence type="predicted"/>
<evidence type="ECO:0000313" key="4">
    <source>
        <dbReference type="EMBL" id="PPE05804.1"/>
    </source>
</evidence>
<dbReference type="RefSeq" id="WP_028126738.1">
    <property type="nucleotide sequence ID" value="NZ_PHNE01000001.1"/>
</dbReference>
<dbReference type="STRING" id="1399797.GCA_000518285_01262"/>
<evidence type="ECO:0000256" key="3">
    <source>
        <dbReference type="SAM" id="SignalP"/>
    </source>
</evidence>
<accession>A0A2S5RER6</accession>
<organism evidence="4 5">
    <name type="scientific">Williamsoniiplasma lucivorax</name>
    <dbReference type="NCBI Taxonomy" id="209274"/>
    <lineage>
        <taxon>Bacteria</taxon>
        <taxon>Bacillati</taxon>
        <taxon>Mycoplasmatota</taxon>
        <taxon>Mollicutes</taxon>
        <taxon>Entomoplasmatales</taxon>
        <taxon>Williamsoniiplasma</taxon>
    </lineage>
</organism>
<feature type="coiled-coil region" evidence="1">
    <location>
        <begin position="26"/>
        <end position="53"/>
    </location>
</feature>
<keyword evidence="1" id="KW-0175">Coiled coil</keyword>
<evidence type="ECO:0008006" key="6">
    <source>
        <dbReference type="Google" id="ProtNLM"/>
    </source>
</evidence>
<dbReference type="Proteomes" id="UP000237865">
    <property type="component" value="Unassembled WGS sequence"/>
</dbReference>
<protein>
    <recommendedName>
        <fullName evidence="6">Lipoprotein</fullName>
    </recommendedName>
</protein>
<feature type="region of interest" description="Disordered" evidence="2">
    <location>
        <begin position="604"/>
        <end position="623"/>
    </location>
</feature>
<evidence type="ECO:0000256" key="1">
    <source>
        <dbReference type="SAM" id="Coils"/>
    </source>
</evidence>
<reference evidence="4 5" key="1">
    <citation type="submission" date="2017-11" db="EMBL/GenBank/DDBJ databases">
        <title>Genome sequence of Entomoplasma lucivorax PIPN-2 (ATCC 49196).</title>
        <authorList>
            <person name="Lo W.-S."/>
            <person name="Gasparich G.E."/>
            <person name="Kuo C.-H."/>
        </authorList>
    </citation>
    <scope>NUCLEOTIDE SEQUENCE [LARGE SCALE GENOMIC DNA]</scope>
    <source>
        <strain evidence="4 5">PIPN-2</strain>
    </source>
</reference>
<keyword evidence="5" id="KW-1185">Reference proteome</keyword>
<keyword evidence="3" id="KW-0732">Signal</keyword>
<sequence>MKKLLMLLGSFGVVTSSVATVIACNGSAKNDKIAELKKEIQNIEKLLADYEKGTGAKKDSGTLKALIARCKQITNIDEATRALDNLIAAKNSFFANTPAVPVNPVPADPEIANRQGLTRQLDKINDADPILIETNVALNEQSVKPIGDEVKKAIEARLRVKMPQLNIDKLEITTSTNTFAALEDNEITFGQIQVAVKYDRVDLKVGGWNIPYASEYLKQSKTFIDQLEEGITKRASNLKIPNLIPISGVSGTTIGEMLAGLGPILNLAIPSQLPVAFDQQDANYAAITGLFSTLTTMAGTDWNKEITFTKEVRQNAGQALGEMTVKIDIRTNVEKLIKNLMPTLINFKNFISTQNNKELTLNLLKYLKAAPASYNRDGYAEAFTGITHNSQAVVFASNLEVILFNLLEGWKSRAGVSITQGQPLQFSFALETKGTTKRKLEFDLDYLGKTVGSKKYTALQSLLKPAEIFKILFGLAAINQDTKKEIEISGLKIPLPIGSLLGTNLIGSVLAVDTSNTFADHVKITLNKFNAEMQVTTDGETWVQMSEANIRTATQIRIVLLSVEYTLTDKEGGHTIQKTMSDEENELPIFAFIFDIDGSFLRPKTTSTTQTPTSGSTSSGSDS</sequence>
<dbReference type="AlphaFoldDB" id="A0A2S5RER6"/>
<dbReference type="InterPro" id="IPR054816">
    <property type="entry name" value="Lipoprotein_mollicutes-type_CS"/>
</dbReference>
<dbReference type="EMBL" id="PHNE01000001">
    <property type="protein sequence ID" value="PPE05804.1"/>
    <property type="molecule type" value="Genomic_DNA"/>
</dbReference>
<evidence type="ECO:0000256" key="2">
    <source>
        <dbReference type="SAM" id="MobiDB-lite"/>
    </source>
</evidence>
<dbReference type="PROSITE" id="PS51257">
    <property type="entry name" value="PROKAR_LIPOPROTEIN"/>
    <property type="match status" value="1"/>
</dbReference>